<evidence type="ECO:0000256" key="1">
    <source>
        <dbReference type="ARBA" id="ARBA00023002"/>
    </source>
</evidence>
<keyword evidence="1" id="KW-0560">Oxidoreductase</keyword>
<gene>
    <name evidence="3" type="ORF">V6N11_051912</name>
</gene>
<evidence type="ECO:0000313" key="4">
    <source>
        <dbReference type="Proteomes" id="UP001396334"/>
    </source>
</evidence>
<dbReference type="PANTHER" id="PTHR10996:SF268">
    <property type="entry name" value="GLYOXYLATE_HYDROXYPYRUVATE REDUCTASE HPR3"/>
    <property type="match status" value="1"/>
</dbReference>
<keyword evidence="4" id="KW-1185">Reference proteome</keyword>
<dbReference type="PANTHER" id="PTHR10996">
    <property type="entry name" value="2-HYDROXYACID DEHYDROGENASE-RELATED"/>
    <property type="match status" value="1"/>
</dbReference>
<evidence type="ECO:0000259" key="2">
    <source>
        <dbReference type="Pfam" id="PF00389"/>
    </source>
</evidence>
<reference evidence="3 4" key="1">
    <citation type="journal article" date="2024" name="G3 (Bethesda)">
        <title>Genome assembly of Hibiscus sabdariffa L. provides insights into metabolisms of medicinal natural products.</title>
        <authorList>
            <person name="Kim T."/>
        </authorList>
    </citation>
    <scope>NUCLEOTIDE SEQUENCE [LARGE SCALE GENOMIC DNA]</scope>
    <source>
        <strain evidence="3">TK-2024</strain>
        <tissue evidence="3">Old leaves</tissue>
    </source>
</reference>
<comment type="caution">
    <text evidence="3">The sequence shown here is derived from an EMBL/GenBank/DDBJ whole genome shotgun (WGS) entry which is preliminary data.</text>
</comment>
<evidence type="ECO:0000313" key="3">
    <source>
        <dbReference type="EMBL" id="KAK9046009.1"/>
    </source>
</evidence>
<dbReference type="EMBL" id="JBBPBN010000001">
    <property type="protein sequence ID" value="KAK9046009.1"/>
    <property type="molecule type" value="Genomic_DNA"/>
</dbReference>
<protein>
    <recommendedName>
        <fullName evidence="2">D-isomer specific 2-hydroxyacid dehydrogenase catalytic domain-containing protein</fullName>
    </recommendedName>
</protein>
<sequence>MVLLHRLPSINLPPNPSFRDQLRSHFHILDPHESPEPYDSFLSRHAYSISAILPVGPTQISSELLERLPVLELIVATSAGLEHIDLLACRSRGIVVTNASFGFAEDVADCAVGLLIDVLRRISAAYRVVRGRMWHVKKEYPLGFKKKHTTLSIRMSWQH</sequence>
<dbReference type="Proteomes" id="UP001396334">
    <property type="component" value="Unassembled WGS sequence"/>
</dbReference>
<dbReference type="Pfam" id="PF00389">
    <property type="entry name" value="2-Hacid_dh"/>
    <property type="match status" value="1"/>
</dbReference>
<dbReference type="Gene3D" id="3.40.50.720">
    <property type="entry name" value="NAD(P)-binding Rossmann-like Domain"/>
    <property type="match status" value="2"/>
</dbReference>
<name>A0ABR2U9A1_9ROSI</name>
<accession>A0ABR2U9A1</accession>
<dbReference type="SUPFAM" id="SSF52283">
    <property type="entry name" value="Formate/glycerate dehydrogenase catalytic domain-like"/>
    <property type="match status" value="1"/>
</dbReference>
<dbReference type="InterPro" id="IPR050223">
    <property type="entry name" value="D-isomer_2-hydroxyacid_DH"/>
</dbReference>
<organism evidence="3 4">
    <name type="scientific">Hibiscus sabdariffa</name>
    <name type="common">roselle</name>
    <dbReference type="NCBI Taxonomy" id="183260"/>
    <lineage>
        <taxon>Eukaryota</taxon>
        <taxon>Viridiplantae</taxon>
        <taxon>Streptophyta</taxon>
        <taxon>Embryophyta</taxon>
        <taxon>Tracheophyta</taxon>
        <taxon>Spermatophyta</taxon>
        <taxon>Magnoliopsida</taxon>
        <taxon>eudicotyledons</taxon>
        <taxon>Gunneridae</taxon>
        <taxon>Pentapetalae</taxon>
        <taxon>rosids</taxon>
        <taxon>malvids</taxon>
        <taxon>Malvales</taxon>
        <taxon>Malvaceae</taxon>
        <taxon>Malvoideae</taxon>
        <taxon>Hibiscus</taxon>
    </lineage>
</organism>
<proteinExistence type="predicted"/>
<feature type="domain" description="D-isomer specific 2-hydroxyacid dehydrogenase catalytic" evidence="2">
    <location>
        <begin position="47"/>
        <end position="111"/>
    </location>
</feature>
<dbReference type="InterPro" id="IPR006139">
    <property type="entry name" value="D-isomer_2_OHA_DH_cat_dom"/>
</dbReference>